<dbReference type="AlphaFoldDB" id="A0A2A7UWJ0"/>
<dbReference type="PANTHER" id="PTHR42928">
    <property type="entry name" value="TRICARBOXYLATE-BINDING PROTEIN"/>
    <property type="match status" value="1"/>
</dbReference>
<dbReference type="OrthoDB" id="8678477at2"/>
<reference evidence="3" key="1">
    <citation type="submission" date="2017-09" db="EMBL/GenBank/DDBJ databases">
        <title>FDA dAtabase for Regulatory Grade micrObial Sequences (FDA-ARGOS): Supporting development and validation of Infectious Disease Dx tests.</title>
        <authorList>
            <person name="Minogue T."/>
            <person name="Wolcott M."/>
            <person name="Wasieloski L."/>
            <person name="Aguilar W."/>
            <person name="Moore D."/>
            <person name="Tallon L."/>
            <person name="Sadzewicz L."/>
            <person name="Ott S."/>
            <person name="Zhao X."/>
            <person name="Nagaraj S."/>
            <person name="Vavikolanu K."/>
            <person name="Aluvathingal J."/>
            <person name="Nadendla S."/>
            <person name="Sichtig H."/>
        </authorList>
    </citation>
    <scope>NUCLEOTIDE SEQUENCE [LARGE SCALE GENOMIC DNA]</scope>
    <source>
        <strain evidence="3">FDAARGOS_394</strain>
    </source>
</reference>
<protein>
    <submittedName>
        <fullName evidence="2">Tripartite tricarboxylate transporter substrate binding protein</fullName>
    </submittedName>
</protein>
<evidence type="ECO:0000313" key="3">
    <source>
        <dbReference type="Proteomes" id="UP000220246"/>
    </source>
</evidence>
<sequence>METVMSKGVDLKRRAVVGGLCMAWVPLMAQTKGAVTAPPELAGKTIKLIVGYPPGGGTDLTARTLAVYVGEYTGLTVIVENRPGAGGNIATDNVVRGQADPSNWLFVTQSQVITNPLLMKMSFEPMQELALLARASASPLVLIVRADSPFKSFDDIMAAHKKNPGSLNYGSAGIGTPQHIGVEWLKSLSGLQAVHTPYKGSGPCIMGLMSGEIDFVLESGAAASPHVRGGKVRAIGIAGSAKPDDFKDVRQIEASVPGFNMDAWSGVAVSKKVPATTRQYAEQVLQACLNNPDFIAKLKAQGGNPGWLSAAQFTQSVTEEARVTKDIVVKNNIRL</sequence>
<organism evidence="2 3">
    <name type="scientific">Comamonas terrigena</name>
    <dbReference type="NCBI Taxonomy" id="32013"/>
    <lineage>
        <taxon>Bacteria</taxon>
        <taxon>Pseudomonadati</taxon>
        <taxon>Pseudomonadota</taxon>
        <taxon>Betaproteobacteria</taxon>
        <taxon>Burkholderiales</taxon>
        <taxon>Comamonadaceae</taxon>
        <taxon>Comamonas</taxon>
    </lineage>
</organism>
<dbReference type="Proteomes" id="UP000220246">
    <property type="component" value="Unassembled WGS sequence"/>
</dbReference>
<name>A0A2A7UWJ0_COMTR</name>
<dbReference type="EMBL" id="PDEA01000001">
    <property type="protein sequence ID" value="PEH89660.1"/>
    <property type="molecule type" value="Genomic_DNA"/>
</dbReference>
<dbReference type="SUPFAM" id="SSF53850">
    <property type="entry name" value="Periplasmic binding protein-like II"/>
    <property type="match status" value="1"/>
</dbReference>
<dbReference type="InterPro" id="IPR005064">
    <property type="entry name" value="BUG"/>
</dbReference>
<gene>
    <name evidence="2" type="ORF">CRM82_14585</name>
</gene>
<evidence type="ECO:0000256" key="1">
    <source>
        <dbReference type="ARBA" id="ARBA00006987"/>
    </source>
</evidence>
<accession>A0A2A7UWJ0</accession>
<dbReference type="PIRSF" id="PIRSF017082">
    <property type="entry name" value="YflP"/>
    <property type="match status" value="1"/>
</dbReference>
<proteinExistence type="inferred from homology"/>
<dbReference type="Gene3D" id="3.40.190.150">
    <property type="entry name" value="Bordetella uptake gene, domain 1"/>
    <property type="match status" value="1"/>
</dbReference>
<keyword evidence="3" id="KW-1185">Reference proteome</keyword>
<comment type="caution">
    <text evidence="2">The sequence shown here is derived from an EMBL/GenBank/DDBJ whole genome shotgun (WGS) entry which is preliminary data.</text>
</comment>
<dbReference type="CDD" id="cd07012">
    <property type="entry name" value="PBP2_Bug_TTT"/>
    <property type="match status" value="1"/>
</dbReference>
<dbReference type="Pfam" id="PF03401">
    <property type="entry name" value="TctC"/>
    <property type="match status" value="1"/>
</dbReference>
<dbReference type="Gene3D" id="3.40.190.10">
    <property type="entry name" value="Periplasmic binding protein-like II"/>
    <property type="match status" value="1"/>
</dbReference>
<evidence type="ECO:0000313" key="2">
    <source>
        <dbReference type="EMBL" id="PEH89660.1"/>
    </source>
</evidence>
<comment type="similarity">
    <text evidence="1">Belongs to the UPF0065 (bug) family.</text>
</comment>
<dbReference type="InterPro" id="IPR042100">
    <property type="entry name" value="Bug_dom1"/>
</dbReference>
<dbReference type="PANTHER" id="PTHR42928:SF5">
    <property type="entry name" value="BLR1237 PROTEIN"/>
    <property type="match status" value="1"/>
</dbReference>
<dbReference type="STRING" id="1219032.GCA_001515545_00273"/>